<dbReference type="Proteomes" id="UP000190016">
    <property type="component" value="Unassembled WGS sequence"/>
</dbReference>
<dbReference type="EMBL" id="MBDS01000019">
    <property type="protein sequence ID" value="OPB84777.1"/>
    <property type="molecule type" value="Genomic_DNA"/>
</dbReference>
<reference evidence="2 3" key="1">
    <citation type="submission" date="2016-07" db="EMBL/GenBank/DDBJ databases">
        <title>Revisiting the Taxonomy of the Elizabethkingia Genus based on Whole-Genome Sequencing, Optical Mapping, and MALDI-TOF.</title>
        <authorList>
            <person name="Nicholson A.C."/>
        </authorList>
    </citation>
    <scope>NUCLEOTIDE SEQUENCE [LARGE SCALE GENOMIC DNA]</scope>
    <source>
        <strain evidence="2 3">C1558</strain>
    </source>
</reference>
<evidence type="ECO:0000313" key="3">
    <source>
        <dbReference type="Proteomes" id="UP000190016"/>
    </source>
</evidence>
<protein>
    <submittedName>
        <fullName evidence="2">Uncharacterized protein</fullName>
    </submittedName>
</protein>
<feature type="region of interest" description="Disordered" evidence="1">
    <location>
        <begin position="39"/>
        <end position="66"/>
    </location>
</feature>
<organism evidence="2 3">
    <name type="scientific">Elizabethkingia ursingii</name>
    <dbReference type="NCBI Taxonomy" id="1756150"/>
    <lineage>
        <taxon>Bacteria</taxon>
        <taxon>Pseudomonadati</taxon>
        <taxon>Bacteroidota</taxon>
        <taxon>Flavobacteriia</taxon>
        <taxon>Flavobacteriales</taxon>
        <taxon>Weeksellaceae</taxon>
        <taxon>Elizabethkingia</taxon>
    </lineage>
</organism>
<keyword evidence="3" id="KW-1185">Reference proteome</keyword>
<sequence>MITTQTNVLMNDLKKEEYVSPKFEMFLIEMEQGIAAGSAKVLPPNSGGQVQEEWTQGDDDNRTIEW</sequence>
<comment type="caution">
    <text evidence="2">The sequence shown here is derived from an EMBL/GenBank/DDBJ whole genome shotgun (WGS) entry which is preliminary data.</text>
</comment>
<proteinExistence type="predicted"/>
<evidence type="ECO:0000313" key="2">
    <source>
        <dbReference type="EMBL" id="OPB84777.1"/>
    </source>
</evidence>
<name>A0ABX3N3H8_9FLAO</name>
<evidence type="ECO:0000256" key="1">
    <source>
        <dbReference type="SAM" id="MobiDB-lite"/>
    </source>
</evidence>
<accession>A0ABX3N3H8</accession>
<gene>
    <name evidence="2" type="ORF">BB021_15685</name>
</gene>